<evidence type="ECO:0000313" key="1">
    <source>
        <dbReference type="EMBL" id="KEO59124.1"/>
    </source>
</evidence>
<reference evidence="1 2" key="1">
    <citation type="submission" date="2013-07" db="EMBL/GenBank/DDBJ databases">
        <title>Thalassospira permensis NBRC 106175 Genome Sequencing.</title>
        <authorList>
            <person name="Lai Q."/>
            <person name="Shao Z."/>
        </authorList>
    </citation>
    <scope>NUCLEOTIDE SEQUENCE [LARGE SCALE GENOMIC DNA]</scope>
    <source>
        <strain evidence="1 2">NBRC 106175</strain>
    </source>
</reference>
<dbReference type="EMBL" id="AUNC01000002">
    <property type="protein sequence ID" value="KEO59124.1"/>
    <property type="molecule type" value="Genomic_DNA"/>
</dbReference>
<dbReference type="Proteomes" id="UP000027463">
    <property type="component" value="Unassembled WGS sequence"/>
</dbReference>
<keyword evidence="2" id="KW-1185">Reference proteome</keyword>
<accession>A0ABR4TT73</accession>
<sequence>MYFHFNAESDGAVFGPAGRIAELARGAIVKFFEK</sequence>
<name>A0ABR4TT73_9PROT</name>
<evidence type="ECO:0008006" key="3">
    <source>
        <dbReference type="Google" id="ProtNLM"/>
    </source>
</evidence>
<gene>
    <name evidence="1" type="ORF">SMB34_11175</name>
</gene>
<comment type="caution">
    <text evidence="1">The sequence shown here is derived from an EMBL/GenBank/DDBJ whole genome shotgun (WGS) entry which is preliminary data.</text>
</comment>
<evidence type="ECO:0000313" key="2">
    <source>
        <dbReference type="Proteomes" id="UP000027463"/>
    </source>
</evidence>
<protein>
    <recommendedName>
        <fullName evidence="3">DUF3298 domain-containing protein</fullName>
    </recommendedName>
</protein>
<proteinExistence type="predicted"/>
<organism evidence="1 2">
    <name type="scientific">Thalassospira permensis NBRC 106175</name>
    <dbReference type="NCBI Taxonomy" id="1353532"/>
    <lineage>
        <taxon>Bacteria</taxon>
        <taxon>Pseudomonadati</taxon>
        <taxon>Pseudomonadota</taxon>
        <taxon>Alphaproteobacteria</taxon>
        <taxon>Rhodospirillales</taxon>
        <taxon>Thalassospiraceae</taxon>
        <taxon>Thalassospira</taxon>
    </lineage>
</organism>